<dbReference type="InterPro" id="IPR002541">
    <property type="entry name" value="Cyt_c_assembly"/>
</dbReference>
<feature type="domain" description="Cytochrome c assembly protein" evidence="2">
    <location>
        <begin position="38"/>
        <end position="261"/>
    </location>
</feature>
<accession>A0A2S2E5X7</accession>
<keyword evidence="4" id="KW-1185">Reference proteome</keyword>
<dbReference type="PANTHER" id="PTHR38034">
    <property type="entry name" value="INNER MEMBRANE PROTEIN YPJD"/>
    <property type="match status" value="1"/>
</dbReference>
<dbReference type="RefSeq" id="WP_239421246.1">
    <property type="nucleotide sequence ID" value="NZ_CP029347.1"/>
</dbReference>
<dbReference type="EMBL" id="CP029347">
    <property type="protein sequence ID" value="AWL12367.1"/>
    <property type="molecule type" value="Genomic_DNA"/>
</dbReference>
<evidence type="ECO:0000259" key="2">
    <source>
        <dbReference type="Pfam" id="PF01578"/>
    </source>
</evidence>
<organism evidence="3 4">
    <name type="scientific">Saliniradius amylolyticus</name>
    <dbReference type="NCBI Taxonomy" id="2183582"/>
    <lineage>
        <taxon>Bacteria</taxon>
        <taxon>Pseudomonadati</taxon>
        <taxon>Pseudomonadota</taxon>
        <taxon>Gammaproteobacteria</taxon>
        <taxon>Alteromonadales</taxon>
        <taxon>Alteromonadaceae</taxon>
        <taxon>Saliniradius</taxon>
    </lineage>
</organism>
<sequence>MFWLGLVAALLYLAAAGMIGRQMLHHQQSKQGVSLTLGIVAVLLHLLILREQIFAVSGQNMSLMNVTALVAWMISVAMTIASFSVANLLLLPVVYGFTAIVVLVNSVVPGHYMMHIEMAPGLLVHILLGLFAYGALVISMLYALQLAYINHQLKHKNLSMATSSLPPLMAVESILFKLLSLGTVLLTLSLISGFVFLEDMFAQGQSHKTVLSIVAWLIFCITLAGHYQFGWRGKPVSIATIAGALLLTLAYFGSRFVREFLL</sequence>
<dbReference type="GO" id="GO:0005886">
    <property type="term" value="C:plasma membrane"/>
    <property type="evidence" value="ECO:0007669"/>
    <property type="project" value="TreeGrafter"/>
</dbReference>
<reference evidence="3 4" key="1">
    <citation type="submission" date="2018-05" db="EMBL/GenBank/DDBJ databases">
        <title>Salinimonas sp. HMF8227 Genome sequencing and assembly.</title>
        <authorList>
            <person name="Kang H."/>
            <person name="Kang J."/>
            <person name="Cha I."/>
            <person name="Kim H."/>
            <person name="Joh K."/>
        </authorList>
    </citation>
    <scope>NUCLEOTIDE SEQUENCE [LARGE SCALE GENOMIC DNA]</scope>
    <source>
        <strain evidence="3 4">HMF8227</strain>
    </source>
</reference>
<dbReference type="Proteomes" id="UP000245728">
    <property type="component" value="Chromosome"/>
</dbReference>
<feature type="transmembrane region" description="Helical" evidence="1">
    <location>
        <begin position="209"/>
        <end position="229"/>
    </location>
</feature>
<name>A0A2S2E5X7_9ALTE</name>
<dbReference type="KEGG" id="salh:HMF8227_01897"/>
<feature type="transmembrane region" description="Helical" evidence="1">
    <location>
        <begin position="61"/>
        <end position="83"/>
    </location>
</feature>
<feature type="transmembrane region" description="Helical" evidence="1">
    <location>
        <begin position="122"/>
        <end position="144"/>
    </location>
</feature>
<evidence type="ECO:0000256" key="1">
    <source>
        <dbReference type="SAM" id="Phobius"/>
    </source>
</evidence>
<dbReference type="Pfam" id="PF01578">
    <property type="entry name" value="Cytochrom_C_asm"/>
    <property type="match status" value="1"/>
</dbReference>
<dbReference type="GO" id="GO:0020037">
    <property type="term" value="F:heme binding"/>
    <property type="evidence" value="ECO:0007669"/>
    <property type="project" value="InterPro"/>
</dbReference>
<feature type="transmembrane region" description="Helical" evidence="1">
    <location>
        <begin position="89"/>
        <end position="110"/>
    </location>
</feature>
<feature type="transmembrane region" description="Helical" evidence="1">
    <location>
        <begin position="174"/>
        <end position="197"/>
    </location>
</feature>
<keyword evidence="1" id="KW-0812">Transmembrane</keyword>
<keyword evidence="1" id="KW-1133">Transmembrane helix</keyword>
<dbReference type="InterPro" id="IPR052372">
    <property type="entry name" value="YpjD/HemX"/>
</dbReference>
<dbReference type="PANTHER" id="PTHR38034:SF1">
    <property type="entry name" value="INNER MEMBRANE PROTEIN YPJD"/>
    <property type="match status" value="1"/>
</dbReference>
<feature type="transmembrane region" description="Helical" evidence="1">
    <location>
        <begin position="235"/>
        <end position="253"/>
    </location>
</feature>
<dbReference type="AlphaFoldDB" id="A0A2S2E5X7"/>
<gene>
    <name evidence="3" type="ORF">HMF8227_01897</name>
</gene>
<evidence type="ECO:0000313" key="3">
    <source>
        <dbReference type="EMBL" id="AWL12367.1"/>
    </source>
</evidence>
<dbReference type="GO" id="GO:0017004">
    <property type="term" value="P:cytochrome complex assembly"/>
    <property type="evidence" value="ECO:0007669"/>
    <property type="project" value="InterPro"/>
</dbReference>
<proteinExistence type="predicted"/>
<keyword evidence="1" id="KW-0472">Membrane</keyword>
<evidence type="ECO:0000313" key="4">
    <source>
        <dbReference type="Proteomes" id="UP000245728"/>
    </source>
</evidence>
<feature type="transmembrane region" description="Helical" evidence="1">
    <location>
        <begin position="32"/>
        <end position="49"/>
    </location>
</feature>
<protein>
    <submittedName>
        <fullName evidence="3">Inner membrane protein YpjD</fullName>
    </submittedName>
</protein>